<dbReference type="EMBL" id="CABITT030000004">
    <property type="protein sequence ID" value="VVB01016.1"/>
    <property type="molecule type" value="Genomic_DNA"/>
</dbReference>
<keyword evidence="3" id="KW-1185">Reference proteome</keyword>
<keyword evidence="1" id="KW-0175">Coiled coil</keyword>
<dbReference type="AlphaFoldDB" id="A0A565BH97"/>
<evidence type="ECO:0000313" key="2">
    <source>
        <dbReference type="EMBL" id="VVB01016.1"/>
    </source>
</evidence>
<organism evidence="2 3">
    <name type="scientific">Arabis nemorensis</name>
    <dbReference type="NCBI Taxonomy" id="586526"/>
    <lineage>
        <taxon>Eukaryota</taxon>
        <taxon>Viridiplantae</taxon>
        <taxon>Streptophyta</taxon>
        <taxon>Embryophyta</taxon>
        <taxon>Tracheophyta</taxon>
        <taxon>Spermatophyta</taxon>
        <taxon>Magnoliopsida</taxon>
        <taxon>eudicotyledons</taxon>
        <taxon>Gunneridae</taxon>
        <taxon>Pentapetalae</taxon>
        <taxon>rosids</taxon>
        <taxon>malvids</taxon>
        <taxon>Brassicales</taxon>
        <taxon>Brassicaceae</taxon>
        <taxon>Arabideae</taxon>
        <taxon>Arabis</taxon>
    </lineage>
</organism>
<sequence>MESKVSISSVETASTIETFHVRSEKLEKQASSVALALARMEDQLKSFEVMQSKLDFLEKEVKLLGTDPMRQIPKDFNPYQLKDEDIPLEDLWLIEMP</sequence>
<feature type="coiled-coil region" evidence="1">
    <location>
        <begin position="23"/>
        <end position="60"/>
    </location>
</feature>
<comment type="caution">
    <text evidence="2">The sequence shown here is derived from an EMBL/GenBank/DDBJ whole genome shotgun (WGS) entry which is preliminary data.</text>
</comment>
<gene>
    <name evidence="2" type="ORF">ANE_LOCUS11460</name>
</gene>
<protein>
    <submittedName>
        <fullName evidence="2">Uncharacterized protein</fullName>
    </submittedName>
</protein>
<evidence type="ECO:0000313" key="3">
    <source>
        <dbReference type="Proteomes" id="UP000489600"/>
    </source>
</evidence>
<accession>A0A565BH97</accession>
<reference evidence="2" key="1">
    <citation type="submission" date="2019-07" db="EMBL/GenBank/DDBJ databases">
        <authorList>
            <person name="Dittberner H."/>
        </authorList>
    </citation>
    <scope>NUCLEOTIDE SEQUENCE [LARGE SCALE GENOMIC DNA]</scope>
</reference>
<evidence type="ECO:0000256" key="1">
    <source>
        <dbReference type="SAM" id="Coils"/>
    </source>
</evidence>
<proteinExistence type="predicted"/>
<dbReference type="Proteomes" id="UP000489600">
    <property type="component" value="Unassembled WGS sequence"/>
</dbReference>
<name>A0A565BH97_9BRAS</name>